<keyword evidence="2" id="KW-0378">Hydrolase</keyword>
<evidence type="ECO:0000256" key="2">
    <source>
        <dbReference type="ARBA" id="ARBA00022801"/>
    </source>
</evidence>
<evidence type="ECO:0000256" key="1">
    <source>
        <dbReference type="ARBA" id="ARBA00022722"/>
    </source>
</evidence>
<evidence type="ECO:0000256" key="5">
    <source>
        <dbReference type="ARBA" id="ARBA00029543"/>
    </source>
</evidence>
<dbReference type="PANTHER" id="PTHR13522">
    <property type="entry name" value="U6 SNRNA PHOSPHODIESTERASE 1"/>
    <property type="match status" value="1"/>
</dbReference>
<keyword evidence="9" id="KW-1185">Reference proteome</keyword>
<evidence type="ECO:0000313" key="9">
    <source>
        <dbReference type="Proteomes" id="UP001491310"/>
    </source>
</evidence>
<evidence type="ECO:0000313" key="8">
    <source>
        <dbReference type="EMBL" id="KAK9915968.1"/>
    </source>
</evidence>
<evidence type="ECO:0000256" key="7">
    <source>
        <dbReference type="SAM" id="MobiDB-lite"/>
    </source>
</evidence>
<name>A0ABR2YVZ1_9CHLO</name>
<dbReference type="InterPro" id="IPR027521">
    <property type="entry name" value="Usb1"/>
</dbReference>
<organism evidence="8 9">
    <name type="scientific">Coccomyxa subellipsoidea</name>
    <dbReference type="NCBI Taxonomy" id="248742"/>
    <lineage>
        <taxon>Eukaryota</taxon>
        <taxon>Viridiplantae</taxon>
        <taxon>Chlorophyta</taxon>
        <taxon>core chlorophytes</taxon>
        <taxon>Trebouxiophyceae</taxon>
        <taxon>Trebouxiophyceae incertae sedis</taxon>
        <taxon>Coccomyxaceae</taxon>
        <taxon>Coccomyxa</taxon>
    </lineage>
</organism>
<keyword evidence="3" id="KW-0456">Lyase</keyword>
<reference evidence="8 9" key="1">
    <citation type="journal article" date="2024" name="Nat. Commun.">
        <title>Phylogenomics reveals the evolutionary origins of lichenization in chlorophyte algae.</title>
        <authorList>
            <person name="Puginier C."/>
            <person name="Libourel C."/>
            <person name="Otte J."/>
            <person name="Skaloud P."/>
            <person name="Haon M."/>
            <person name="Grisel S."/>
            <person name="Petersen M."/>
            <person name="Berrin J.G."/>
            <person name="Delaux P.M."/>
            <person name="Dal Grande F."/>
            <person name="Keller J."/>
        </authorList>
    </citation>
    <scope>NUCLEOTIDE SEQUENCE [LARGE SCALE GENOMIC DNA]</scope>
    <source>
        <strain evidence="8 9">SAG 216-7</strain>
    </source>
</reference>
<evidence type="ECO:0000256" key="3">
    <source>
        <dbReference type="ARBA" id="ARBA00023239"/>
    </source>
</evidence>
<evidence type="ECO:0000256" key="4">
    <source>
        <dbReference type="ARBA" id="ARBA00023242"/>
    </source>
</evidence>
<feature type="region of interest" description="Disordered" evidence="7">
    <location>
        <begin position="1"/>
        <end position="21"/>
    </location>
</feature>
<dbReference type="Proteomes" id="UP001491310">
    <property type="component" value="Unassembled WGS sequence"/>
</dbReference>
<proteinExistence type="predicted"/>
<dbReference type="Gene3D" id="3.90.1140.10">
    <property type="entry name" value="Cyclic phosphodiesterase"/>
    <property type="match status" value="1"/>
</dbReference>
<sequence length="224" mass="24861">MADSSPVKRSKIKPATIEEPGKAVPGVERVRGTNAELPSAFTLLAGFVGGSVPLSTDEYGEPEQDPHLGRIRTFEHVEGNYATHVHITVNVPQRCAASLEATLQQCKRSIPGLHPMMDTSLPKARSLAPLVQALYHLSLSRVVAIRYPQIEPLIASLRKHLAKRQRFKVSFQQLEAFENEDSTRSFLSILVDEGFEQVCRAIRCTDRAFAKRQRVYAVWEAAGS</sequence>
<comment type="caution">
    <text evidence="8">The sequence shown here is derived from an EMBL/GenBank/DDBJ whole genome shotgun (WGS) entry which is preliminary data.</text>
</comment>
<evidence type="ECO:0000256" key="6">
    <source>
        <dbReference type="ARBA" id="ARBA00030030"/>
    </source>
</evidence>
<dbReference type="Pfam" id="PF09749">
    <property type="entry name" value="HVSL"/>
    <property type="match status" value="1"/>
</dbReference>
<dbReference type="EMBL" id="JALJOT010000004">
    <property type="protein sequence ID" value="KAK9915968.1"/>
    <property type="molecule type" value="Genomic_DNA"/>
</dbReference>
<keyword evidence="1" id="KW-0540">Nuclease</keyword>
<accession>A0ABR2YVZ1</accession>
<gene>
    <name evidence="8" type="ORF">WJX75_006688</name>
</gene>
<protein>
    <recommendedName>
        <fullName evidence="5">U6 snRNA phosphodiesterase 1</fullName>
    </recommendedName>
    <alternativeName>
        <fullName evidence="6">3'-5' RNA exonuclease USB1</fullName>
    </alternativeName>
</protein>
<keyword evidence="4" id="KW-0539">Nucleus</keyword>
<dbReference type="PANTHER" id="PTHR13522:SF3">
    <property type="entry name" value="U6 SNRNA PHOSPHODIESTERASE 1"/>
    <property type="match status" value="1"/>
</dbReference>